<feature type="region of interest" description="Disordered" evidence="1">
    <location>
        <begin position="48"/>
        <end position="82"/>
    </location>
</feature>
<accession>A0A840DTT8</accession>
<dbReference type="AlphaFoldDB" id="A0A840DTT8"/>
<proteinExistence type="predicted"/>
<reference evidence="2 3" key="1">
    <citation type="submission" date="2020-08" db="EMBL/GenBank/DDBJ databases">
        <title>Genomic Encyclopedia of Type Strains, Phase IV (KMG-IV): sequencing the most valuable type-strain genomes for metagenomic binning, comparative biology and taxonomic classification.</title>
        <authorList>
            <person name="Goeker M."/>
        </authorList>
    </citation>
    <scope>NUCLEOTIDE SEQUENCE [LARGE SCALE GENOMIC DNA]</scope>
    <source>
        <strain evidence="2 3">DSM 17075</strain>
    </source>
</reference>
<keyword evidence="3" id="KW-1185">Reference proteome</keyword>
<protein>
    <submittedName>
        <fullName evidence="2">Molybdopterin synthase catalytic subunit</fullName>
    </submittedName>
</protein>
<organism evidence="2 3">
    <name type="scientific">Anoxybacteroides voinovskiense</name>
    <dbReference type="NCBI Taxonomy" id="230470"/>
    <lineage>
        <taxon>Bacteria</taxon>
        <taxon>Bacillati</taxon>
        <taxon>Bacillota</taxon>
        <taxon>Bacilli</taxon>
        <taxon>Bacillales</taxon>
        <taxon>Anoxybacillaceae</taxon>
        <taxon>Anoxybacteroides</taxon>
    </lineage>
</organism>
<evidence type="ECO:0000256" key="1">
    <source>
        <dbReference type="SAM" id="MobiDB-lite"/>
    </source>
</evidence>
<evidence type="ECO:0000313" key="3">
    <source>
        <dbReference type="Proteomes" id="UP000559598"/>
    </source>
</evidence>
<dbReference type="EMBL" id="JACIDE010000008">
    <property type="protein sequence ID" value="MBB4073727.1"/>
    <property type="molecule type" value="Genomic_DNA"/>
</dbReference>
<sequence>MEVGKKALHDMIEQLSEADRKSAYDFLSYLLERPKRERIIWEQIEEDEEPLTEEERQQLQGDEGYVTGSEAKREFGLQVDLP</sequence>
<gene>
    <name evidence="2" type="ORF">GGR02_001489</name>
</gene>
<name>A0A840DTT8_9BACL</name>
<dbReference type="Proteomes" id="UP000559598">
    <property type="component" value="Unassembled WGS sequence"/>
</dbReference>
<evidence type="ECO:0000313" key="2">
    <source>
        <dbReference type="EMBL" id="MBB4073727.1"/>
    </source>
</evidence>
<dbReference type="RefSeq" id="WP_183184064.1">
    <property type="nucleotide sequence ID" value="NZ_BMNP01000006.1"/>
</dbReference>
<comment type="caution">
    <text evidence="2">The sequence shown here is derived from an EMBL/GenBank/DDBJ whole genome shotgun (WGS) entry which is preliminary data.</text>
</comment>